<organism evidence="3">
    <name type="scientific">Triticum aestivum</name>
    <name type="common">Wheat</name>
    <dbReference type="NCBI Taxonomy" id="4565"/>
    <lineage>
        <taxon>Eukaryota</taxon>
        <taxon>Viridiplantae</taxon>
        <taxon>Streptophyta</taxon>
        <taxon>Embryophyta</taxon>
        <taxon>Tracheophyta</taxon>
        <taxon>Spermatophyta</taxon>
        <taxon>Magnoliopsida</taxon>
        <taxon>Liliopsida</taxon>
        <taxon>Poales</taxon>
        <taxon>Poaceae</taxon>
        <taxon>BOP clade</taxon>
        <taxon>Pooideae</taxon>
        <taxon>Triticodae</taxon>
        <taxon>Triticeae</taxon>
        <taxon>Triticinae</taxon>
        <taxon>Triticum</taxon>
    </lineage>
</organism>
<feature type="domain" description="F-box" evidence="2">
    <location>
        <begin position="157"/>
        <end position="190"/>
    </location>
</feature>
<dbReference type="PANTHER" id="PTHR44586">
    <property type="entry name" value="F-BOX DOMAIN CONTAINING PROTEIN, EXPRESSED"/>
    <property type="match status" value="1"/>
</dbReference>
<reference evidence="3" key="2">
    <citation type="submission" date="2018-10" db="UniProtKB">
        <authorList>
            <consortium name="EnsemblPlants"/>
        </authorList>
    </citation>
    <scope>IDENTIFICATION</scope>
</reference>
<dbReference type="Pfam" id="PF03478">
    <property type="entry name" value="Beta-prop_KIB1-4"/>
    <property type="match status" value="1"/>
</dbReference>
<accession>A0A3B6N316</accession>
<dbReference type="InterPro" id="IPR005174">
    <property type="entry name" value="KIB1-4_b-propeller"/>
</dbReference>
<dbReference type="AlphaFoldDB" id="A0A3B6N316"/>
<dbReference type="EnsemblPlants" id="TraesCS5D02G552600.1">
    <property type="protein sequence ID" value="TraesCS5D02G552600.1"/>
    <property type="gene ID" value="TraesCS5D02G552600"/>
</dbReference>
<evidence type="ECO:0000313" key="4">
    <source>
        <dbReference type="Proteomes" id="UP000019116"/>
    </source>
</evidence>
<dbReference type="Gramene" id="TraesCLE_scaffold_129819_01G000100.1">
    <property type="protein sequence ID" value="TraesCLE_scaffold_129819_01G000100.1"/>
    <property type="gene ID" value="TraesCLE_scaffold_129819_01G000100"/>
</dbReference>
<dbReference type="InterPro" id="IPR036047">
    <property type="entry name" value="F-box-like_dom_sf"/>
</dbReference>
<feature type="domain" description="KIB1-4 beta-propeller" evidence="1">
    <location>
        <begin position="222"/>
        <end position="582"/>
    </location>
</feature>
<evidence type="ECO:0008006" key="5">
    <source>
        <dbReference type="Google" id="ProtNLM"/>
    </source>
</evidence>
<dbReference type="SUPFAM" id="SSF81383">
    <property type="entry name" value="F-box domain"/>
    <property type="match status" value="1"/>
</dbReference>
<evidence type="ECO:0000259" key="2">
    <source>
        <dbReference type="Pfam" id="PF12937"/>
    </source>
</evidence>
<proteinExistence type="predicted"/>
<dbReference type="CDD" id="cd09917">
    <property type="entry name" value="F-box_SF"/>
    <property type="match status" value="1"/>
</dbReference>
<keyword evidence="4" id="KW-1185">Reference proteome</keyword>
<evidence type="ECO:0000259" key="1">
    <source>
        <dbReference type="Pfam" id="PF03478"/>
    </source>
</evidence>
<dbReference type="Proteomes" id="UP000019116">
    <property type="component" value="Chromosome 5D"/>
</dbReference>
<sequence length="614" mass="68814">MMLGGMADVAKTYESGDGSVTTNDRGAVEGDDGWQAIEDDGSNLLVTVCTSIHGASVRDATSIHHGSSLVVQLLPRRPRRRQLAPDVVADYYWHHLLLAIIALGVLYACLSRRNQPALRAVWPSSYAAVVHASTKNHTQKRSSNVAPDAAVKDDDYWSGLPDDLLFTIMASLDVPSLRRAGAVCTSWRAAHDAFRLPALERAPCLLYACEEYGPNEAALYCPSTRATFRVPFPGPPHEKRGFTFACHGGWVFTADEVGDPYLLNPVTGARAMLPPVKTIYHNDEFYDDDGRCVWPAEPEYGIMKPTISWARHSEYLRVAISAAADVTECTVVILHMPEWRLSFARPGDDRWTLVSKQTSFLSDIFYNDKNGLFYILGLDDCSVSTLDLSGPSPSVNKSMRGVAQDSCDFLTKYLTLGPSGEPLEVWRNWSHTNTPLKDRQTYHDIVNKLFQDCVDLANEDGNNNKPSDYLGIDDHQELEPYEANENDQEIDASELLREGIDLPHRLVDEVITEDILVFKVDVDRQKLVELRDIGDHTLFVGLNSVVCLPTKDFPAFEPNCAYLTDDCFDYSPMLRKDIGIWNIKNRSMQKLSDAWPNMYPWLHLPAPVWITPRF</sequence>
<reference evidence="3" key="1">
    <citation type="submission" date="2018-08" db="EMBL/GenBank/DDBJ databases">
        <authorList>
            <person name="Rossello M."/>
        </authorList>
    </citation>
    <scope>NUCLEOTIDE SEQUENCE [LARGE SCALE GENOMIC DNA]</scope>
    <source>
        <strain evidence="3">cv. Chinese Spring</strain>
    </source>
</reference>
<protein>
    <recommendedName>
        <fullName evidence="5">F-box domain-containing protein</fullName>
    </recommendedName>
</protein>
<name>A0A3B6N316_WHEAT</name>
<dbReference type="Gramene" id="TraesRN5D0101254600.1">
    <property type="protein sequence ID" value="TraesRN5D0101254600.1"/>
    <property type="gene ID" value="TraesRN5D0101254600"/>
</dbReference>
<dbReference type="Gramene" id="TraesROB_scaffold_126696_01G000100.1">
    <property type="protein sequence ID" value="TraesROB_scaffold_126696_01G000100.1"/>
    <property type="gene ID" value="TraesROB_scaffold_126696_01G000100"/>
</dbReference>
<dbReference type="PANTHER" id="PTHR44586:SF17">
    <property type="entry name" value="DUF295 DOMAIN-CONTAINING PROTEIN"/>
    <property type="match status" value="1"/>
</dbReference>
<dbReference type="OrthoDB" id="626277at2759"/>
<dbReference type="Pfam" id="PF12937">
    <property type="entry name" value="F-box-like"/>
    <property type="match status" value="1"/>
</dbReference>
<dbReference type="Gramene" id="TraesCAD_scaffold_097399_01G000100.1">
    <property type="protein sequence ID" value="TraesCAD_scaffold_097399_01G000100.1"/>
    <property type="gene ID" value="TraesCAD_scaffold_097399_01G000100"/>
</dbReference>
<dbReference type="InterPro" id="IPR001810">
    <property type="entry name" value="F-box_dom"/>
</dbReference>
<dbReference type="OMA" id="WARHSEY"/>
<dbReference type="Gramene" id="TraesCS5D02G552600.1">
    <property type="protein sequence ID" value="TraesCS5D02G552600.1"/>
    <property type="gene ID" value="TraesCS5D02G552600"/>
</dbReference>
<evidence type="ECO:0000313" key="3">
    <source>
        <dbReference type="EnsemblPlants" id="TraesCS5D02G552600.1"/>
    </source>
</evidence>
<dbReference type="STRING" id="4565.A0A3B6N316"/>
<dbReference type="Gene3D" id="1.20.1280.50">
    <property type="match status" value="1"/>
</dbReference>
<dbReference type="Gramene" id="TraesCS5D03G1216000.1">
    <property type="protein sequence ID" value="TraesCS5D03G1216000.1.CDS"/>
    <property type="gene ID" value="TraesCS5D03G1216000"/>
</dbReference>